<evidence type="ECO:0000313" key="6">
    <source>
        <dbReference type="EMBL" id="MBF4693739.1"/>
    </source>
</evidence>
<reference evidence="6 7" key="1">
    <citation type="submission" date="2020-11" db="EMBL/GenBank/DDBJ databases">
        <title>Fusibacter basophilias sp. nov.</title>
        <authorList>
            <person name="Qiu D."/>
        </authorList>
    </citation>
    <scope>NUCLEOTIDE SEQUENCE [LARGE SCALE GENOMIC DNA]</scope>
    <source>
        <strain evidence="6 7">Q10-2</strain>
    </source>
</reference>
<evidence type="ECO:0000259" key="5">
    <source>
        <dbReference type="SMART" id="SM00849"/>
    </source>
</evidence>
<accession>A0ABR9ZVU2</accession>
<dbReference type="Proteomes" id="UP000614200">
    <property type="component" value="Unassembled WGS sequence"/>
</dbReference>
<keyword evidence="7" id="KW-1185">Reference proteome</keyword>
<evidence type="ECO:0000256" key="3">
    <source>
        <dbReference type="ARBA" id="ARBA00022801"/>
    </source>
</evidence>
<dbReference type="Pfam" id="PF00753">
    <property type="entry name" value="Lactamase_B"/>
    <property type="match status" value="1"/>
</dbReference>
<dbReference type="InterPro" id="IPR001279">
    <property type="entry name" value="Metallo-B-lactamas"/>
</dbReference>
<dbReference type="Gene3D" id="3.60.15.10">
    <property type="entry name" value="Ribonuclease Z/Hydroxyacylglutathione hydrolase-like"/>
    <property type="match status" value="1"/>
</dbReference>
<comment type="caution">
    <text evidence="6">The sequence shown here is derived from an EMBL/GenBank/DDBJ whole genome shotgun (WGS) entry which is preliminary data.</text>
</comment>
<evidence type="ECO:0000256" key="4">
    <source>
        <dbReference type="ARBA" id="ARBA00022833"/>
    </source>
</evidence>
<dbReference type="SMART" id="SM00849">
    <property type="entry name" value="Lactamase_B"/>
    <property type="match status" value="1"/>
</dbReference>
<name>A0ABR9ZVU2_9FIRM</name>
<dbReference type="CDD" id="cd06262">
    <property type="entry name" value="metallo-hydrolase-like_MBL-fold"/>
    <property type="match status" value="1"/>
</dbReference>
<feature type="domain" description="Metallo-beta-lactamase" evidence="5">
    <location>
        <begin position="12"/>
        <end position="191"/>
    </location>
</feature>
<dbReference type="EMBL" id="JADKNH010000006">
    <property type="protein sequence ID" value="MBF4693739.1"/>
    <property type="molecule type" value="Genomic_DNA"/>
</dbReference>
<organism evidence="6 7">
    <name type="scientific">Fusibacter ferrireducens</name>
    <dbReference type="NCBI Taxonomy" id="2785058"/>
    <lineage>
        <taxon>Bacteria</taxon>
        <taxon>Bacillati</taxon>
        <taxon>Bacillota</taxon>
        <taxon>Clostridia</taxon>
        <taxon>Eubacteriales</taxon>
        <taxon>Eubacteriales Family XII. Incertae Sedis</taxon>
        <taxon>Fusibacter</taxon>
    </lineage>
</organism>
<sequence>MILERLAVGSYAANCYIIADQETKEAMVIDPGGEADRIYKKIESKDLKVKYIVLTHGHGDHIGAVEQLRKLTGSKVLIHHDDAELLEDPALNLTLNMNGPDIAFKADKTIGEDAKLAVGKHKCSVIHTPGHTKGGICLYFGTLKILFVGDTLFYGSVGRTDLYGGNHKQMISAIKDKLLALEDDVTVYPGHGASTTIGFERKKNPFL</sequence>
<evidence type="ECO:0000256" key="1">
    <source>
        <dbReference type="ARBA" id="ARBA00001947"/>
    </source>
</evidence>
<keyword evidence="3" id="KW-0378">Hydrolase</keyword>
<keyword evidence="4" id="KW-0862">Zinc</keyword>
<dbReference type="SUPFAM" id="SSF56281">
    <property type="entry name" value="Metallo-hydrolase/oxidoreductase"/>
    <property type="match status" value="1"/>
</dbReference>
<proteinExistence type="predicted"/>
<dbReference type="InterPro" id="IPR036866">
    <property type="entry name" value="RibonucZ/Hydroxyglut_hydro"/>
</dbReference>
<dbReference type="PANTHER" id="PTHR46233">
    <property type="entry name" value="HYDROXYACYLGLUTATHIONE HYDROLASE GLOC"/>
    <property type="match status" value="1"/>
</dbReference>
<gene>
    <name evidence="6" type="ORF">ISU02_11425</name>
</gene>
<protein>
    <submittedName>
        <fullName evidence="6">MBL fold metallo-hydrolase</fullName>
    </submittedName>
</protein>
<keyword evidence="2" id="KW-0479">Metal-binding</keyword>
<evidence type="ECO:0000256" key="2">
    <source>
        <dbReference type="ARBA" id="ARBA00022723"/>
    </source>
</evidence>
<comment type="cofactor">
    <cofactor evidence="1">
        <name>Zn(2+)</name>
        <dbReference type="ChEBI" id="CHEBI:29105"/>
    </cofactor>
</comment>
<evidence type="ECO:0000313" key="7">
    <source>
        <dbReference type="Proteomes" id="UP000614200"/>
    </source>
</evidence>
<dbReference type="PANTHER" id="PTHR46233:SF3">
    <property type="entry name" value="HYDROXYACYLGLUTATHIONE HYDROLASE GLOC"/>
    <property type="match status" value="1"/>
</dbReference>
<dbReference type="RefSeq" id="WP_194701977.1">
    <property type="nucleotide sequence ID" value="NZ_JADKNH010000006.1"/>
</dbReference>
<dbReference type="InterPro" id="IPR051453">
    <property type="entry name" value="MBL_Glyoxalase_II"/>
</dbReference>